<dbReference type="CDD" id="cd17243">
    <property type="entry name" value="RMtype1_S_AchA6I-TRD2-CR2_like"/>
    <property type="match status" value="1"/>
</dbReference>
<comment type="similarity">
    <text evidence="1">Belongs to the type-I restriction system S methylase family.</text>
</comment>
<dbReference type="SUPFAM" id="SSF116734">
    <property type="entry name" value="DNA methylase specificity domain"/>
    <property type="match status" value="2"/>
</dbReference>
<name>A0ABN0DQ17_9FIRM</name>
<dbReference type="PANTHER" id="PTHR30408">
    <property type="entry name" value="TYPE-1 RESTRICTION ENZYME ECOKI SPECIFICITY PROTEIN"/>
    <property type="match status" value="1"/>
</dbReference>
<evidence type="ECO:0000259" key="4">
    <source>
        <dbReference type="Pfam" id="PF01420"/>
    </source>
</evidence>
<dbReference type="PANTHER" id="PTHR30408:SF13">
    <property type="entry name" value="TYPE I RESTRICTION ENZYME HINDI SPECIFICITY SUBUNIT"/>
    <property type="match status" value="1"/>
</dbReference>
<feature type="domain" description="Type I restriction modification DNA specificity" evidence="4">
    <location>
        <begin position="2"/>
        <end position="175"/>
    </location>
</feature>
<evidence type="ECO:0000256" key="3">
    <source>
        <dbReference type="ARBA" id="ARBA00023125"/>
    </source>
</evidence>
<organism evidence="5 6">
    <name type="scientific">Selenomonas noxia F0398</name>
    <dbReference type="NCBI Taxonomy" id="702437"/>
    <lineage>
        <taxon>Bacteria</taxon>
        <taxon>Bacillati</taxon>
        <taxon>Bacillota</taxon>
        <taxon>Negativicutes</taxon>
        <taxon>Selenomonadales</taxon>
        <taxon>Selenomonadaceae</taxon>
        <taxon>Selenomonas</taxon>
    </lineage>
</organism>
<dbReference type="InterPro" id="IPR000055">
    <property type="entry name" value="Restrct_endonuc_typeI_TRD"/>
</dbReference>
<gene>
    <name evidence="5" type="ORF">HMPREF9432_01250</name>
</gene>
<keyword evidence="2" id="KW-0680">Restriction system</keyword>
<keyword evidence="6" id="KW-1185">Reference proteome</keyword>
<reference evidence="5 6" key="1">
    <citation type="submission" date="2011-08" db="EMBL/GenBank/DDBJ databases">
        <title>The Genome Sequence of Selenomonas noxia F0398.</title>
        <authorList>
            <consortium name="The Broad Institute Genome Sequencing Platform"/>
            <person name="Earl A."/>
            <person name="Ward D."/>
            <person name="Feldgarden M."/>
            <person name="Gevers D."/>
            <person name="Izard J."/>
            <person name="Ganesan A."/>
            <person name="Blanton J.M."/>
            <person name="Baranova O.V."/>
            <person name="Tanner A.C."/>
            <person name="Dewhirst F.E."/>
            <person name="Young S.K."/>
            <person name="Zeng Q."/>
            <person name="Gargeya S."/>
            <person name="Fitzgerald M."/>
            <person name="Haas B."/>
            <person name="Abouelleil A."/>
            <person name="Alvarado L."/>
            <person name="Arachchi H.M."/>
            <person name="Berlin A."/>
            <person name="Brown A."/>
            <person name="Chapman S.B."/>
            <person name="Chen Z."/>
            <person name="Dunbar C."/>
            <person name="Freedman E."/>
            <person name="Gearin G."/>
            <person name="Gellesch M."/>
            <person name="Goldberg J."/>
            <person name="Griggs A."/>
            <person name="Gujja S."/>
            <person name="Heiman D."/>
            <person name="Howarth C."/>
            <person name="Larson L."/>
            <person name="Lui A."/>
            <person name="MacDonald P.J.P."/>
            <person name="Montmayeur A."/>
            <person name="Murphy C."/>
            <person name="Neiman D."/>
            <person name="Pearson M."/>
            <person name="Priest M."/>
            <person name="Roberts A."/>
            <person name="Saif S."/>
            <person name="Shea T."/>
            <person name="Shenoy N."/>
            <person name="Sisk P."/>
            <person name="Stolte C."/>
            <person name="Sykes S."/>
            <person name="Wortman J."/>
            <person name="Nusbaum C."/>
            <person name="Birren B."/>
        </authorList>
    </citation>
    <scope>NUCLEOTIDE SEQUENCE [LARGE SCALE GENOMIC DNA]</scope>
    <source>
        <strain evidence="5 6">F0398</strain>
    </source>
</reference>
<evidence type="ECO:0000313" key="5">
    <source>
        <dbReference type="EMBL" id="EHG24800.1"/>
    </source>
</evidence>
<feature type="domain" description="Type I restriction modification DNA specificity" evidence="4">
    <location>
        <begin position="199"/>
        <end position="291"/>
    </location>
</feature>
<feature type="non-terminal residue" evidence="5">
    <location>
        <position position="301"/>
    </location>
</feature>
<sequence>MKYNLADIMDIIGGGTPKTNVEEYWDGEIPWLSVKDFNNDNRYVYRAEKTITKLGLENSSTKLLRYDDIIISARGTVGEVAMIPYPMAFNQSCYGLRAKDEIVDSTYLYYLIRYNIRELRRKSHGSVFDTITRDTFTNIEIDLPNMTIQRKVAIILKEIDDKIECNHAINKNLEEQARAIFKNWFIDLTPFSTDGSLPLGWRGSKVNEIVEFHDAKRIPLSNAMRVNMEKIYPYYGATSCMDYVDDYIFEGTYLLLGEDGTVIDKNGFPILQYVDGKFWVNNHAHILTGKTGFSVEWLYLM</sequence>
<comment type="caution">
    <text evidence="5">The sequence shown here is derived from an EMBL/GenBank/DDBJ whole genome shotgun (WGS) entry which is preliminary data.</text>
</comment>
<evidence type="ECO:0000256" key="1">
    <source>
        <dbReference type="ARBA" id="ARBA00010923"/>
    </source>
</evidence>
<dbReference type="InterPro" id="IPR052021">
    <property type="entry name" value="Type-I_RS_S_subunit"/>
</dbReference>
<dbReference type="Proteomes" id="UP000003175">
    <property type="component" value="Unassembled WGS sequence"/>
</dbReference>
<protein>
    <recommendedName>
        <fullName evidence="4">Type I restriction modification DNA specificity domain-containing protein</fullName>
    </recommendedName>
</protein>
<dbReference type="Gene3D" id="3.90.220.20">
    <property type="entry name" value="DNA methylase specificity domains"/>
    <property type="match status" value="2"/>
</dbReference>
<proteinExistence type="inferred from homology"/>
<dbReference type="Pfam" id="PF01420">
    <property type="entry name" value="Methylase_S"/>
    <property type="match status" value="2"/>
</dbReference>
<evidence type="ECO:0000256" key="2">
    <source>
        <dbReference type="ARBA" id="ARBA00022747"/>
    </source>
</evidence>
<accession>A0ABN0DQ17</accession>
<dbReference type="EMBL" id="ADGH01000010">
    <property type="protein sequence ID" value="EHG24800.1"/>
    <property type="molecule type" value="Genomic_DNA"/>
</dbReference>
<evidence type="ECO:0000313" key="6">
    <source>
        <dbReference type="Proteomes" id="UP000003175"/>
    </source>
</evidence>
<dbReference type="CDD" id="cd17262">
    <property type="entry name" value="RMtype1_S_Aco12261I-TRD2-CR2"/>
    <property type="match status" value="1"/>
</dbReference>
<dbReference type="RefSeq" id="WP_006696515.1">
    <property type="nucleotide sequence ID" value="NZ_JH376859.1"/>
</dbReference>
<dbReference type="InterPro" id="IPR044946">
    <property type="entry name" value="Restrct_endonuc_typeI_TRD_sf"/>
</dbReference>
<keyword evidence="3" id="KW-0238">DNA-binding</keyword>